<dbReference type="SUPFAM" id="SSF53448">
    <property type="entry name" value="Nucleotide-diphospho-sugar transferases"/>
    <property type="match status" value="1"/>
</dbReference>
<name>A0A4Z1BRW4_9GAMM</name>
<evidence type="ECO:0000313" key="3">
    <source>
        <dbReference type="Proteomes" id="UP000298325"/>
    </source>
</evidence>
<protein>
    <submittedName>
        <fullName evidence="2">Glycosyltransferase</fullName>
    </submittedName>
</protein>
<dbReference type="EMBL" id="SRPF01000002">
    <property type="protein sequence ID" value="TGN39939.1"/>
    <property type="molecule type" value="Genomic_DNA"/>
</dbReference>
<evidence type="ECO:0000259" key="1">
    <source>
        <dbReference type="Pfam" id="PF00535"/>
    </source>
</evidence>
<dbReference type="AlphaFoldDB" id="A0A4Z1BRW4"/>
<evidence type="ECO:0000313" key="2">
    <source>
        <dbReference type="EMBL" id="TGN39939.1"/>
    </source>
</evidence>
<sequence length="314" mass="35270">MVDPKVSIIISSYNSEKYIGDALLSVADQTLKEIEVIVVDDGSCSNETSIICEKYRDIINAPLLYIYQKNGGPSKARNVGLSRARGEYIAFLDSDDTFLPTKLQMQLKILSDLPKNYACVIGCAEIINSETRNKIISCPDEIDGYLDVEKFVSGYIKIEGTPGYFFRRSSLESVCGFDELLRNNEDFDLLLRIGLKYKIKTHKDIVFKQRCRPDSLSKSDPIQALVGVLAFCDKLENEFSDVSDASIARKKQRAYFSAAMGCIREARLRHYLWLVNMGLNMTGVKGWKGFLVLISSRPFRWLAIKPPGVSQNGA</sequence>
<dbReference type="InterPro" id="IPR029044">
    <property type="entry name" value="Nucleotide-diphossugar_trans"/>
</dbReference>
<dbReference type="GO" id="GO:0016758">
    <property type="term" value="F:hexosyltransferase activity"/>
    <property type="evidence" value="ECO:0007669"/>
    <property type="project" value="UniProtKB-ARBA"/>
</dbReference>
<proteinExistence type="predicted"/>
<dbReference type="RefSeq" id="WP_135802603.1">
    <property type="nucleotide sequence ID" value="NZ_SRPF01000002.1"/>
</dbReference>
<dbReference type="Proteomes" id="UP000298325">
    <property type="component" value="Unassembled WGS sequence"/>
</dbReference>
<keyword evidence="3" id="KW-1185">Reference proteome</keyword>
<organism evidence="2 3">
    <name type="scientific">Marinobacter confluentis</name>
    <dbReference type="NCBI Taxonomy" id="1697557"/>
    <lineage>
        <taxon>Bacteria</taxon>
        <taxon>Pseudomonadati</taxon>
        <taxon>Pseudomonadota</taxon>
        <taxon>Gammaproteobacteria</taxon>
        <taxon>Pseudomonadales</taxon>
        <taxon>Marinobacteraceae</taxon>
        <taxon>Marinobacter</taxon>
    </lineage>
</organism>
<dbReference type="PANTHER" id="PTHR22916">
    <property type="entry name" value="GLYCOSYLTRANSFERASE"/>
    <property type="match status" value="1"/>
</dbReference>
<accession>A0A4Z1BRW4</accession>
<dbReference type="InterPro" id="IPR001173">
    <property type="entry name" value="Glyco_trans_2-like"/>
</dbReference>
<dbReference type="Gene3D" id="3.90.550.10">
    <property type="entry name" value="Spore Coat Polysaccharide Biosynthesis Protein SpsA, Chain A"/>
    <property type="match status" value="1"/>
</dbReference>
<keyword evidence="2" id="KW-0808">Transferase</keyword>
<feature type="domain" description="Glycosyltransferase 2-like" evidence="1">
    <location>
        <begin position="7"/>
        <end position="122"/>
    </location>
</feature>
<dbReference type="Pfam" id="PF00535">
    <property type="entry name" value="Glycos_transf_2"/>
    <property type="match status" value="1"/>
</dbReference>
<dbReference type="OrthoDB" id="396512at2"/>
<reference evidence="2 3" key="1">
    <citation type="submission" date="2019-04" db="EMBL/GenBank/DDBJ databases">
        <authorList>
            <person name="Park S."/>
            <person name="Yoon J.-H."/>
        </authorList>
    </citation>
    <scope>NUCLEOTIDE SEQUENCE [LARGE SCALE GENOMIC DNA]</scope>
    <source>
        <strain evidence="2 3">HJM-18</strain>
    </source>
</reference>
<gene>
    <name evidence="2" type="ORF">E5Q11_06475</name>
</gene>
<comment type="caution">
    <text evidence="2">The sequence shown here is derived from an EMBL/GenBank/DDBJ whole genome shotgun (WGS) entry which is preliminary data.</text>
</comment>